<dbReference type="Proteomes" id="UP000241462">
    <property type="component" value="Unassembled WGS sequence"/>
</dbReference>
<dbReference type="Pfam" id="PF10395">
    <property type="entry name" value="Utp8_b_propeller"/>
    <property type="match status" value="1"/>
</dbReference>
<name>A0A2T2ZTV5_9PEZI</name>
<reference evidence="2 3" key="1">
    <citation type="journal article" date="2018" name="Mycol. Prog.">
        <title>Coniella lustricola, a new species from submerged detritus.</title>
        <authorList>
            <person name="Raudabaugh D.B."/>
            <person name="Iturriaga T."/>
            <person name="Carver A."/>
            <person name="Mondo S."/>
            <person name="Pangilinan J."/>
            <person name="Lipzen A."/>
            <person name="He G."/>
            <person name="Amirebrahimi M."/>
            <person name="Grigoriev I.V."/>
            <person name="Miller A.N."/>
        </authorList>
    </citation>
    <scope>NUCLEOTIDE SEQUENCE [LARGE SCALE GENOMIC DNA]</scope>
    <source>
        <strain evidence="2 3">B22-T-1</strain>
    </source>
</reference>
<evidence type="ECO:0000313" key="3">
    <source>
        <dbReference type="Proteomes" id="UP000241462"/>
    </source>
</evidence>
<organism evidence="2 3">
    <name type="scientific">Coniella lustricola</name>
    <dbReference type="NCBI Taxonomy" id="2025994"/>
    <lineage>
        <taxon>Eukaryota</taxon>
        <taxon>Fungi</taxon>
        <taxon>Dikarya</taxon>
        <taxon>Ascomycota</taxon>
        <taxon>Pezizomycotina</taxon>
        <taxon>Sordariomycetes</taxon>
        <taxon>Sordariomycetidae</taxon>
        <taxon>Diaporthales</taxon>
        <taxon>Schizoparmaceae</taxon>
        <taxon>Coniella</taxon>
    </lineage>
</organism>
<keyword evidence="3" id="KW-1185">Reference proteome</keyword>
<proteinExistence type="predicted"/>
<dbReference type="OrthoDB" id="5330858at2759"/>
<dbReference type="InterPro" id="IPR018843">
    <property type="entry name" value="Utp8_b-prop"/>
</dbReference>
<feature type="domain" description="Utp8 beta-propeller" evidence="1">
    <location>
        <begin position="7"/>
        <end position="219"/>
    </location>
</feature>
<dbReference type="InParanoid" id="A0A2T2ZTV5"/>
<gene>
    <name evidence="2" type="ORF">BD289DRAFT_378625</name>
</gene>
<dbReference type="EMBL" id="KZ678706">
    <property type="protein sequence ID" value="PSR76476.1"/>
    <property type="molecule type" value="Genomic_DNA"/>
</dbReference>
<sequence>MAATYNIQKPYVLTTLPRPLNRDSNGSAYAVGDVWGQQQGSKKRKRPELAVGIDGEAVNLYDVPSQRLITSYPVSPQSVFTCPPCSTRWRVAKSRDAARYTYISTRDPKAKISLFKDVLGASGDTTSTIVSKQVDHAQKLVHLSTTSTSGVDDAKFDLLAVADDGSVMCYQGEDLRKRWETSPEILRQDLASVNKGSRLQVELVQAALASDVIAGFFGGKEDAFSSLLRSKQEDISTQDMLVLITKATANGQATRHLHILGVVSSSEQVAGGRLVQIHTAPIPSSAGAADGPGNLRLDISTGSLMELQEGSLVTYDLSKSMIKVECALEVSDIQSFIRLSKSSVLAAKSETLDVYNPVYQSLQASAPLDLEPASKDATASPISLVAYFARLEIAVAMYGASLVAVQLEAPRTRGKKRRSEGLLIDSIGRGISQFRDHKRARPDAETASVSTSFSSNLPGSVSGKYWSDFTADVQRADELLAANDLVKFEELLAGKFGIELKPVSSAANGTSGCGKDEEVDQEQPKLPEWILPASRSEYRYFDRRWVLFAISRVFTLADAEEVASGETRLSCRLPQSNVLTMLIDAGHLTVSNLKSAFKDEARGIEDKDFVFGEELPQVLVQVDPVFELLLSYLSSTKLGAAELLTSVRLIMRSLELVQDPAKIAPKLLAFDSQVSEVPANPEDPTSVDQNAIGRELDCAVQELEAAEYFHLGDQSLIRGRGLSVAFGKLASCPRVSTIRVLRRSYKPEEILSLIYVLRMELVKDGWTTRYLDTTQLDKDDELDAPPDGSISLLSDLLCRCIDAVGPGGWLINDAIVAAGAGDHMDSADFLASLKLEVSAALEGVQEAVFLRGIVSEAVRYGHGVQKAEAEMGQKLRRGDGTTLVLQTSAMLPLGLKAKERISTEKIVSGGEVARRRKREVGHLLSQRVGAYSLERISI</sequence>
<accession>A0A2T2ZTV5</accession>
<dbReference type="STRING" id="2025994.A0A2T2ZTV5"/>
<evidence type="ECO:0000313" key="2">
    <source>
        <dbReference type="EMBL" id="PSR76476.1"/>
    </source>
</evidence>
<dbReference type="AlphaFoldDB" id="A0A2T2ZTV5"/>
<protein>
    <recommendedName>
        <fullName evidence="1">Utp8 beta-propeller domain-containing protein</fullName>
    </recommendedName>
</protein>
<evidence type="ECO:0000259" key="1">
    <source>
        <dbReference type="Pfam" id="PF10395"/>
    </source>
</evidence>